<protein>
    <submittedName>
        <fullName evidence="1">AraC family transcriptional regulator</fullName>
    </submittedName>
</protein>
<dbReference type="CDD" id="cd03139">
    <property type="entry name" value="GATase1_PfpI_2"/>
    <property type="match status" value="1"/>
</dbReference>
<dbReference type="Gene3D" id="3.40.50.880">
    <property type="match status" value="1"/>
</dbReference>
<dbReference type="InterPro" id="IPR029062">
    <property type="entry name" value="Class_I_gatase-like"/>
</dbReference>
<reference evidence="1 2" key="1">
    <citation type="submission" date="2016-03" db="EMBL/GenBank/DDBJ databases">
        <authorList>
            <consortium name="Pathogen Informatics"/>
        </authorList>
    </citation>
    <scope>NUCLEOTIDE SEQUENCE [LARGE SCALE GENOMIC DNA]</scope>
    <source>
        <strain evidence="1 2">NCTC13364</strain>
    </source>
</reference>
<dbReference type="GO" id="GO:0006355">
    <property type="term" value="P:regulation of DNA-templated transcription"/>
    <property type="evidence" value="ECO:0007669"/>
    <property type="project" value="TreeGrafter"/>
</dbReference>
<dbReference type="AlphaFoldDB" id="A0A146AJD6"/>
<dbReference type="SUPFAM" id="SSF52317">
    <property type="entry name" value="Class I glutamine amidotransferase-like"/>
    <property type="match status" value="1"/>
</dbReference>
<organism evidence="1 2">
    <name type="scientific">Bordetella ansorpii</name>
    <dbReference type="NCBI Taxonomy" id="288768"/>
    <lineage>
        <taxon>Bacteria</taxon>
        <taxon>Pseudomonadati</taxon>
        <taxon>Pseudomonadota</taxon>
        <taxon>Betaproteobacteria</taxon>
        <taxon>Burkholderiales</taxon>
        <taxon>Alcaligenaceae</taxon>
        <taxon>Bordetella</taxon>
    </lineage>
</organism>
<name>A0A146AJD6_9BORD</name>
<dbReference type="PANTHER" id="PTHR43130">
    <property type="entry name" value="ARAC-FAMILY TRANSCRIPTIONAL REGULATOR"/>
    <property type="match status" value="1"/>
</dbReference>
<dbReference type="Proteomes" id="UP000077037">
    <property type="component" value="Unassembled WGS sequence"/>
</dbReference>
<evidence type="ECO:0000313" key="1">
    <source>
        <dbReference type="EMBL" id="CZZ88306.1"/>
    </source>
</evidence>
<sequence length="227" mass="24164">MKIPGFRLGIYVYRDAEILDYAAPCGVLSVARRFAPEIDICAIGETLQAVSTASGLAVLPAFGMADAPDIDALLIPGGPGARQQMHNRRLHRYIASLPPSCLLAGSGSGVWVYACMGLLDGLAATSRKEPDRIEASHLGCSPIDRLAMLAPACRTQHARIVDSGRIVSAAGPAAGIDLGLHLLRRAGYAEAVLEEVARVMEYRHAYDLYRADIEYAPSGLPSTLVSH</sequence>
<proteinExistence type="predicted"/>
<dbReference type="PANTHER" id="PTHR43130:SF14">
    <property type="entry name" value="DJ-1_PFPI DOMAIN-CONTAINING PROTEIN"/>
    <property type="match status" value="1"/>
</dbReference>
<gene>
    <name evidence="1" type="ORF">SAMEA1982600_00043</name>
</gene>
<dbReference type="RefSeq" id="WP_066406299.1">
    <property type="nucleotide sequence ID" value="NZ_FKBS01000002.1"/>
</dbReference>
<dbReference type="EMBL" id="FKBS01000002">
    <property type="protein sequence ID" value="CZZ88306.1"/>
    <property type="molecule type" value="Genomic_DNA"/>
</dbReference>
<evidence type="ECO:0000313" key="2">
    <source>
        <dbReference type="Proteomes" id="UP000077037"/>
    </source>
</evidence>
<accession>A0A146AJD6</accession>
<dbReference type="InterPro" id="IPR052158">
    <property type="entry name" value="INH-QAR"/>
</dbReference>
<dbReference type="OrthoDB" id="9803764at2"/>